<feature type="transmembrane region" description="Helical" evidence="7">
    <location>
        <begin position="5"/>
        <end position="22"/>
    </location>
</feature>
<dbReference type="InterPro" id="IPR037185">
    <property type="entry name" value="EmrE-like"/>
</dbReference>
<evidence type="ECO:0000256" key="6">
    <source>
        <dbReference type="RuleBase" id="RU003942"/>
    </source>
</evidence>
<feature type="transmembrane region" description="Helical" evidence="7">
    <location>
        <begin position="28"/>
        <end position="48"/>
    </location>
</feature>
<keyword evidence="2" id="KW-1003">Cell membrane</keyword>
<dbReference type="PANTHER" id="PTHR30561:SF7">
    <property type="entry name" value="GUANIDINIUM EFFLUX SYSTEM SUBUNIT GDNC-RELATED"/>
    <property type="match status" value="1"/>
</dbReference>
<evidence type="ECO:0000313" key="9">
    <source>
        <dbReference type="Proteomes" id="UP001589776"/>
    </source>
</evidence>
<evidence type="ECO:0000256" key="4">
    <source>
        <dbReference type="ARBA" id="ARBA00022989"/>
    </source>
</evidence>
<comment type="subcellular location">
    <subcellularLocation>
        <location evidence="1 6">Cell membrane</location>
        <topology evidence="1 6">Multi-pass membrane protein</topology>
    </subcellularLocation>
</comment>
<comment type="similarity">
    <text evidence="6">Belongs to the drug/metabolite transporter (DMT) superfamily. Small multidrug resistance (SMR) (TC 2.A.7.1) family.</text>
</comment>
<keyword evidence="4 7" id="KW-1133">Transmembrane helix</keyword>
<accession>A0ABV6DUM7</accession>
<evidence type="ECO:0000256" key="3">
    <source>
        <dbReference type="ARBA" id="ARBA00022692"/>
    </source>
</evidence>
<dbReference type="Pfam" id="PF00893">
    <property type="entry name" value="Multi_Drug_Res"/>
    <property type="match status" value="1"/>
</dbReference>
<feature type="transmembrane region" description="Helical" evidence="7">
    <location>
        <begin position="55"/>
        <end position="77"/>
    </location>
</feature>
<feature type="transmembrane region" description="Helical" evidence="7">
    <location>
        <begin position="83"/>
        <end position="103"/>
    </location>
</feature>
<proteinExistence type="inferred from homology"/>
<keyword evidence="9" id="KW-1185">Reference proteome</keyword>
<dbReference type="Proteomes" id="UP001589776">
    <property type="component" value="Unassembled WGS sequence"/>
</dbReference>
<dbReference type="EMBL" id="JBHLWN010000115">
    <property type="protein sequence ID" value="MFC0216282.1"/>
    <property type="molecule type" value="Genomic_DNA"/>
</dbReference>
<dbReference type="InterPro" id="IPR045324">
    <property type="entry name" value="Small_multidrug_res"/>
</dbReference>
<name>A0ABV6DUM7_9BACL</name>
<sequence length="113" mass="11974">MNRGWIFIMIGALFEVMWVIGFKHADDLVTWAGTVAAVVISFGLIIIASTILPVGTVYAVFTGLGTAGTVLSEMILFDEPVKWTKLFLIALLLAGVLGLKLVGGSSTSKEVSS</sequence>
<comment type="caution">
    <text evidence="8">The sequence shown here is derived from an EMBL/GenBank/DDBJ whole genome shotgun (WGS) entry which is preliminary data.</text>
</comment>
<dbReference type="RefSeq" id="WP_377474301.1">
    <property type="nucleotide sequence ID" value="NZ_JBHLWN010000115.1"/>
</dbReference>
<keyword evidence="5 7" id="KW-0472">Membrane</keyword>
<dbReference type="Gene3D" id="1.10.3730.20">
    <property type="match status" value="1"/>
</dbReference>
<evidence type="ECO:0000256" key="7">
    <source>
        <dbReference type="SAM" id="Phobius"/>
    </source>
</evidence>
<evidence type="ECO:0000313" key="8">
    <source>
        <dbReference type="EMBL" id="MFC0216282.1"/>
    </source>
</evidence>
<gene>
    <name evidence="8" type="ORF">ACFFK0_28190</name>
</gene>
<organism evidence="8 9">
    <name type="scientific">Paenibacillus chartarius</name>
    <dbReference type="NCBI Taxonomy" id="747481"/>
    <lineage>
        <taxon>Bacteria</taxon>
        <taxon>Bacillati</taxon>
        <taxon>Bacillota</taxon>
        <taxon>Bacilli</taxon>
        <taxon>Bacillales</taxon>
        <taxon>Paenibacillaceae</taxon>
        <taxon>Paenibacillus</taxon>
    </lineage>
</organism>
<keyword evidence="3 6" id="KW-0812">Transmembrane</keyword>
<reference evidence="8 9" key="1">
    <citation type="submission" date="2024-09" db="EMBL/GenBank/DDBJ databases">
        <authorList>
            <person name="Sun Q."/>
            <person name="Mori K."/>
        </authorList>
    </citation>
    <scope>NUCLEOTIDE SEQUENCE [LARGE SCALE GENOMIC DNA]</scope>
    <source>
        <strain evidence="8 9">CCM 7759</strain>
    </source>
</reference>
<evidence type="ECO:0000256" key="5">
    <source>
        <dbReference type="ARBA" id="ARBA00023136"/>
    </source>
</evidence>
<evidence type="ECO:0000256" key="1">
    <source>
        <dbReference type="ARBA" id="ARBA00004651"/>
    </source>
</evidence>
<protein>
    <submittedName>
        <fullName evidence="8">DMT family transporter</fullName>
    </submittedName>
</protein>
<dbReference type="PANTHER" id="PTHR30561">
    <property type="entry name" value="SMR FAMILY PROTON-DEPENDENT DRUG EFFLUX TRANSPORTER SUGE"/>
    <property type="match status" value="1"/>
</dbReference>
<evidence type="ECO:0000256" key="2">
    <source>
        <dbReference type="ARBA" id="ARBA00022475"/>
    </source>
</evidence>
<dbReference type="InterPro" id="IPR000390">
    <property type="entry name" value="Small_drug/metabolite_transptr"/>
</dbReference>
<dbReference type="SUPFAM" id="SSF103481">
    <property type="entry name" value="Multidrug resistance efflux transporter EmrE"/>
    <property type="match status" value="1"/>
</dbReference>